<reference evidence="1 2" key="1">
    <citation type="submission" date="2019-01" db="EMBL/GenBank/DDBJ databases">
        <title>Sequencing of cultivated peanut Arachis hypogaea provides insights into genome evolution and oil improvement.</title>
        <authorList>
            <person name="Chen X."/>
        </authorList>
    </citation>
    <scope>NUCLEOTIDE SEQUENCE [LARGE SCALE GENOMIC DNA]</scope>
    <source>
        <strain evidence="2">cv. Fuhuasheng</strain>
        <tissue evidence="1">Leaves</tissue>
    </source>
</reference>
<dbReference type="Proteomes" id="UP000289738">
    <property type="component" value="Chromosome B08"/>
</dbReference>
<dbReference type="STRING" id="3818.A0A444Y8S8"/>
<dbReference type="Pfam" id="PF20431">
    <property type="entry name" value="E_motif"/>
    <property type="match status" value="1"/>
</dbReference>
<dbReference type="AlphaFoldDB" id="A0A444Y8S8"/>
<evidence type="ECO:0000313" key="2">
    <source>
        <dbReference type="Proteomes" id="UP000289738"/>
    </source>
</evidence>
<evidence type="ECO:0000313" key="1">
    <source>
        <dbReference type="EMBL" id="RYQ98256.1"/>
    </source>
</evidence>
<proteinExistence type="predicted"/>
<sequence length="63" mass="7446">MSLMDMDINQTEPYRTVGRWNDTLAIRKLMEDRGVKKMPGKSWIECENQKRSHFDLANMEEAV</sequence>
<dbReference type="InterPro" id="IPR046848">
    <property type="entry name" value="E_motif"/>
</dbReference>
<dbReference type="EMBL" id="SDMP01000018">
    <property type="protein sequence ID" value="RYQ98256.1"/>
    <property type="molecule type" value="Genomic_DNA"/>
</dbReference>
<name>A0A444Y8S8_ARAHY</name>
<gene>
    <name evidence="1" type="ORF">Ahy_B08g094313</name>
</gene>
<protein>
    <submittedName>
        <fullName evidence="1">Uncharacterized protein</fullName>
    </submittedName>
</protein>
<accession>A0A444Y8S8</accession>
<comment type="caution">
    <text evidence="1">The sequence shown here is derived from an EMBL/GenBank/DDBJ whole genome shotgun (WGS) entry which is preliminary data.</text>
</comment>
<organism evidence="1 2">
    <name type="scientific">Arachis hypogaea</name>
    <name type="common">Peanut</name>
    <dbReference type="NCBI Taxonomy" id="3818"/>
    <lineage>
        <taxon>Eukaryota</taxon>
        <taxon>Viridiplantae</taxon>
        <taxon>Streptophyta</taxon>
        <taxon>Embryophyta</taxon>
        <taxon>Tracheophyta</taxon>
        <taxon>Spermatophyta</taxon>
        <taxon>Magnoliopsida</taxon>
        <taxon>eudicotyledons</taxon>
        <taxon>Gunneridae</taxon>
        <taxon>Pentapetalae</taxon>
        <taxon>rosids</taxon>
        <taxon>fabids</taxon>
        <taxon>Fabales</taxon>
        <taxon>Fabaceae</taxon>
        <taxon>Papilionoideae</taxon>
        <taxon>50 kb inversion clade</taxon>
        <taxon>dalbergioids sensu lato</taxon>
        <taxon>Dalbergieae</taxon>
        <taxon>Pterocarpus clade</taxon>
        <taxon>Arachis</taxon>
    </lineage>
</organism>
<keyword evidence="2" id="KW-1185">Reference proteome</keyword>